<dbReference type="PRINTS" id="PR00413">
    <property type="entry name" value="HADHALOGNASE"/>
</dbReference>
<reference evidence="1 2" key="1">
    <citation type="submission" date="2020-08" db="EMBL/GenBank/DDBJ databases">
        <title>Cohnella phylogeny.</title>
        <authorList>
            <person name="Dunlap C."/>
        </authorList>
    </citation>
    <scope>NUCLEOTIDE SEQUENCE [LARGE SCALE GENOMIC DNA]</scope>
    <source>
        <strain evidence="1 2">DSM 25241</strain>
    </source>
</reference>
<dbReference type="GO" id="GO:0005829">
    <property type="term" value="C:cytosol"/>
    <property type="evidence" value="ECO:0007669"/>
    <property type="project" value="TreeGrafter"/>
</dbReference>
<dbReference type="SUPFAM" id="SSF56784">
    <property type="entry name" value="HAD-like"/>
    <property type="match status" value="1"/>
</dbReference>
<dbReference type="InterPro" id="IPR023214">
    <property type="entry name" value="HAD_sf"/>
</dbReference>
<name>A0A841SLX1_9BACL</name>
<dbReference type="RefSeq" id="WP_185118725.1">
    <property type="nucleotide sequence ID" value="NZ_JACJVQ010000005.1"/>
</dbReference>
<dbReference type="SFLD" id="SFLDS00003">
    <property type="entry name" value="Haloacid_Dehalogenase"/>
    <property type="match status" value="1"/>
</dbReference>
<protein>
    <submittedName>
        <fullName evidence="1">HAD family hydrolase</fullName>
    </submittedName>
</protein>
<dbReference type="Proteomes" id="UP000535838">
    <property type="component" value="Unassembled WGS sequence"/>
</dbReference>
<dbReference type="NCBIfam" id="TIGR01509">
    <property type="entry name" value="HAD-SF-IA-v3"/>
    <property type="match status" value="1"/>
</dbReference>
<sequence>MTIRNIVFDFDGTLANTLPIIVNALQRVFKEHDGFDLGYDDFIRLAGPSELGIIELNLKNRERLEAATEQFLLHYEEKHHEFVEPVEKIALLLKELAEAGVRMALFTGKARRTLDISLAKLRMNLAFDQIVTGDDVKESKPSPEGLHKILGSLGWNREDTIFVGDSNDDMEAGTAAGVRTYAAQWMPAVQSKEYATPPLLTFYSVEEFRAFLAGEVAGFEG</sequence>
<accession>A0A841SLX1</accession>
<dbReference type="InterPro" id="IPR023198">
    <property type="entry name" value="PGP-like_dom2"/>
</dbReference>
<dbReference type="GO" id="GO:0008967">
    <property type="term" value="F:phosphoglycolate phosphatase activity"/>
    <property type="evidence" value="ECO:0007669"/>
    <property type="project" value="TreeGrafter"/>
</dbReference>
<dbReference type="Gene3D" id="1.10.150.240">
    <property type="entry name" value="Putative phosphatase, domain 2"/>
    <property type="match status" value="1"/>
</dbReference>
<gene>
    <name evidence="1" type="ORF">H7B67_05115</name>
</gene>
<evidence type="ECO:0000313" key="2">
    <source>
        <dbReference type="Proteomes" id="UP000535838"/>
    </source>
</evidence>
<evidence type="ECO:0000313" key="1">
    <source>
        <dbReference type="EMBL" id="MBB6633483.1"/>
    </source>
</evidence>
<dbReference type="InterPro" id="IPR041492">
    <property type="entry name" value="HAD_2"/>
</dbReference>
<dbReference type="GO" id="GO:0006281">
    <property type="term" value="P:DNA repair"/>
    <property type="evidence" value="ECO:0007669"/>
    <property type="project" value="TreeGrafter"/>
</dbReference>
<dbReference type="NCBIfam" id="TIGR01549">
    <property type="entry name" value="HAD-SF-IA-v1"/>
    <property type="match status" value="1"/>
</dbReference>
<dbReference type="Gene3D" id="3.40.50.1000">
    <property type="entry name" value="HAD superfamily/HAD-like"/>
    <property type="match status" value="1"/>
</dbReference>
<dbReference type="PANTHER" id="PTHR43434">
    <property type="entry name" value="PHOSPHOGLYCOLATE PHOSPHATASE"/>
    <property type="match status" value="1"/>
</dbReference>
<dbReference type="Pfam" id="PF13419">
    <property type="entry name" value="HAD_2"/>
    <property type="match status" value="1"/>
</dbReference>
<organism evidence="1 2">
    <name type="scientific">Cohnella thailandensis</name>
    <dbReference type="NCBI Taxonomy" id="557557"/>
    <lineage>
        <taxon>Bacteria</taxon>
        <taxon>Bacillati</taxon>
        <taxon>Bacillota</taxon>
        <taxon>Bacilli</taxon>
        <taxon>Bacillales</taxon>
        <taxon>Paenibacillaceae</taxon>
        <taxon>Cohnella</taxon>
    </lineage>
</organism>
<proteinExistence type="predicted"/>
<dbReference type="InterPro" id="IPR036412">
    <property type="entry name" value="HAD-like_sf"/>
</dbReference>
<keyword evidence="2" id="KW-1185">Reference proteome</keyword>
<dbReference type="EMBL" id="JACJVQ010000005">
    <property type="protein sequence ID" value="MBB6633483.1"/>
    <property type="molecule type" value="Genomic_DNA"/>
</dbReference>
<dbReference type="AlphaFoldDB" id="A0A841SLX1"/>
<dbReference type="SFLD" id="SFLDG01129">
    <property type="entry name" value="C1.5:_HAD__Beta-PGM__Phosphata"/>
    <property type="match status" value="1"/>
</dbReference>
<dbReference type="PANTHER" id="PTHR43434:SF24">
    <property type="entry name" value="HYDROLASE-RELATED"/>
    <property type="match status" value="1"/>
</dbReference>
<dbReference type="InterPro" id="IPR006439">
    <property type="entry name" value="HAD-SF_hydro_IA"/>
</dbReference>
<dbReference type="InterPro" id="IPR050155">
    <property type="entry name" value="HAD-like_hydrolase_sf"/>
</dbReference>
<keyword evidence="1" id="KW-0378">Hydrolase</keyword>
<comment type="caution">
    <text evidence="1">The sequence shown here is derived from an EMBL/GenBank/DDBJ whole genome shotgun (WGS) entry which is preliminary data.</text>
</comment>